<feature type="region of interest" description="Disordered" evidence="8">
    <location>
        <begin position="576"/>
        <end position="654"/>
    </location>
</feature>
<feature type="compositionally biased region" description="Basic and acidic residues" evidence="8">
    <location>
        <begin position="821"/>
        <end position="833"/>
    </location>
</feature>
<dbReference type="SUPFAM" id="SSF47912">
    <property type="entry name" value="Wiscott-Aldrich syndrome protein, WASP, C-terminal domain"/>
    <property type="match status" value="1"/>
</dbReference>
<dbReference type="CDD" id="cd00132">
    <property type="entry name" value="CRIB"/>
    <property type="match status" value="1"/>
</dbReference>
<dbReference type="GO" id="GO:0007015">
    <property type="term" value="P:actin filament organization"/>
    <property type="evidence" value="ECO:0007669"/>
    <property type="project" value="InterPro"/>
</dbReference>
<feature type="region of interest" description="Disordered" evidence="8">
    <location>
        <begin position="471"/>
        <end position="490"/>
    </location>
</feature>
<dbReference type="Gene3D" id="3.90.810.10">
    <property type="entry name" value="CRIB domain"/>
    <property type="match status" value="2"/>
</dbReference>
<evidence type="ECO:0000313" key="12">
    <source>
        <dbReference type="Proteomes" id="UP000492821"/>
    </source>
</evidence>
<feature type="compositionally biased region" description="Pro residues" evidence="8">
    <location>
        <begin position="1613"/>
        <end position="1624"/>
    </location>
</feature>
<feature type="region of interest" description="Disordered" evidence="8">
    <location>
        <begin position="525"/>
        <end position="552"/>
    </location>
</feature>
<dbReference type="InterPro" id="IPR011026">
    <property type="entry name" value="WAS_C"/>
</dbReference>
<dbReference type="CDD" id="cd01205">
    <property type="entry name" value="EVH1_WASP-like"/>
    <property type="match status" value="1"/>
</dbReference>
<dbReference type="Gene3D" id="2.30.29.30">
    <property type="entry name" value="Pleckstrin-homology domain (PH domain)/Phosphotyrosine-binding domain (PTB)"/>
    <property type="match status" value="1"/>
</dbReference>
<feature type="compositionally biased region" description="Low complexity" evidence="8">
    <location>
        <begin position="704"/>
        <end position="728"/>
    </location>
</feature>
<dbReference type="InterPro" id="IPR003124">
    <property type="entry name" value="WH2_dom"/>
</dbReference>
<feature type="region of interest" description="Disordered" evidence="8">
    <location>
        <begin position="1487"/>
        <end position="1688"/>
    </location>
</feature>
<feature type="compositionally biased region" description="Basic and acidic residues" evidence="8">
    <location>
        <begin position="971"/>
        <end position="988"/>
    </location>
</feature>
<evidence type="ECO:0000259" key="9">
    <source>
        <dbReference type="PROSITE" id="PS50108"/>
    </source>
</evidence>
<reference evidence="12" key="1">
    <citation type="journal article" date="2013" name="Genetics">
        <title>The draft genome and transcriptome of Panagrellus redivivus are shaped by the harsh demands of a free-living lifestyle.</title>
        <authorList>
            <person name="Srinivasan J."/>
            <person name="Dillman A.R."/>
            <person name="Macchietto M.G."/>
            <person name="Heikkinen L."/>
            <person name="Lakso M."/>
            <person name="Fracchia K.M."/>
            <person name="Antoshechkin I."/>
            <person name="Mortazavi A."/>
            <person name="Wong G."/>
            <person name="Sternberg P.W."/>
        </authorList>
    </citation>
    <scope>NUCLEOTIDE SEQUENCE [LARGE SCALE GENOMIC DNA]</scope>
    <source>
        <strain evidence="12">MT8872</strain>
    </source>
</reference>
<evidence type="ECO:0000256" key="4">
    <source>
        <dbReference type="ARBA" id="ARBA00022553"/>
    </source>
</evidence>
<dbReference type="InterPro" id="IPR000697">
    <property type="entry name" value="WH1/EVH1_dom"/>
</dbReference>
<evidence type="ECO:0000259" key="11">
    <source>
        <dbReference type="PROSITE" id="PS51082"/>
    </source>
</evidence>
<evidence type="ECO:0000256" key="5">
    <source>
        <dbReference type="ARBA" id="ARBA00022737"/>
    </source>
</evidence>
<dbReference type="Pfam" id="PF00786">
    <property type="entry name" value="PBD"/>
    <property type="match status" value="1"/>
</dbReference>
<name>A0A7E4V320_PANRE</name>
<feature type="compositionally biased region" description="Low complexity" evidence="8">
    <location>
        <begin position="629"/>
        <end position="654"/>
    </location>
</feature>
<dbReference type="SMART" id="SM00246">
    <property type="entry name" value="WH2"/>
    <property type="match status" value="2"/>
</dbReference>
<feature type="domain" description="WH1" evidence="10">
    <location>
        <begin position="59"/>
        <end position="168"/>
    </location>
</feature>
<feature type="region of interest" description="Disordered" evidence="8">
    <location>
        <begin position="970"/>
        <end position="1018"/>
    </location>
</feature>
<accession>A0A7E4V320</accession>
<feature type="compositionally biased region" description="Acidic residues" evidence="8">
    <location>
        <begin position="1744"/>
        <end position="1758"/>
    </location>
</feature>
<feature type="region of interest" description="Disordered" evidence="8">
    <location>
        <begin position="1735"/>
        <end position="1758"/>
    </location>
</feature>
<feature type="compositionally biased region" description="Polar residues" evidence="8">
    <location>
        <begin position="853"/>
        <end position="877"/>
    </location>
</feature>
<proteinExistence type="predicted"/>
<feature type="region of interest" description="Disordered" evidence="8">
    <location>
        <begin position="1382"/>
        <end position="1416"/>
    </location>
</feature>
<feature type="compositionally biased region" description="Low complexity" evidence="8">
    <location>
        <begin position="1577"/>
        <end position="1591"/>
    </location>
</feature>
<organism evidence="12 13">
    <name type="scientific">Panagrellus redivivus</name>
    <name type="common">Microworm</name>
    <dbReference type="NCBI Taxonomy" id="6233"/>
    <lineage>
        <taxon>Eukaryota</taxon>
        <taxon>Metazoa</taxon>
        <taxon>Ecdysozoa</taxon>
        <taxon>Nematoda</taxon>
        <taxon>Chromadorea</taxon>
        <taxon>Rhabditida</taxon>
        <taxon>Tylenchina</taxon>
        <taxon>Panagrolaimomorpha</taxon>
        <taxon>Panagrolaimoidea</taxon>
        <taxon>Panagrolaimidae</taxon>
        <taxon>Panagrellus</taxon>
    </lineage>
</organism>
<protein>
    <submittedName>
        <fullName evidence="13">WH1 domain-containing protein</fullName>
    </submittedName>
</protein>
<dbReference type="Proteomes" id="UP000492821">
    <property type="component" value="Unassembled WGS sequence"/>
</dbReference>
<dbReference type="PROSITE" id="PS50229">
    <property type="entry name" value="WH1"/>
    <property type="match status" value="1"/>
</dbReference>
<dbReference type="SMART" id="SM00461">
    <property type="entry name" value="WH1"/>
    <property type="match status" value="1"/>
</dbReference>
<feature type="compositionally biased region" description="Polar residues" evidence="8">
    <location>
        <begin position="885"/>
        <end position="926"/>
    </location>
</feature>
<dbReference type="InterPro" id="IPR011993">
    <property type="entry name" value="PH-like_dom_sf"/>
</dbReference>
<keyword evidence="3" id="KW-0963">Cytoplasm</keyword>
<dbReference type="SUPFAM" id="SSF50729">
    <property type="entry name" value="PH domain-like"/>
    <property type="match status" value="1"/>
</dbReference>
<feature type="compositionally biased region" description="Pro residues" evidence="8">
    <location>
        <begin position="1544"/>
        <end position="1571"/>
    </location>
</feature>
<keyword evidence="6" id="KW-0206">Cytoskeleton</keyword>
<feature type="compositionally biased region" description="Pro residues" evidence="8">
    <location>
        <begin position="749"/>
        <end position="759"/>
    </location>
</feature>
<dbReference type="WBParaSite" id="Pan_g15975.t1">
    <property type="protein sequence ID" value="Pan_g15975.t1"/>
    <property type="gene ID" value="Pan_g15975"/>
</dbReference>
<dbReference type="InterPro" id="IPR036936">
    <property type="entry name" value="CRIB_dom_sf"/>
</dbReference>
<dbReference type="SMART" id="SM00285">
    <property type="entry name" value="PBD"/>
    <property type="match status" value="1"/>
</dbReference>
<dbReference type="PROSITE" id="PS51082">
    <property type="entry name" value="WH2"/>
    <property type="match status" value="2"/>
</dbReference>
<sequence>MHGGVGTAYYADSGYPAAHSYGHNNYHGAGQSIPKNKKRPSNSGSRFLTDDENALLFSMLGNDCISLAAGICQLYRADNGHWTRVVTGVIALVKDYNRRAYVLRMYNLDTQTLSWEQILYRLFQANYYPSVPRFLSFEGDQAVYGLSFAEELEATDFGFHLKKRYEAEQKSSRSVYIGVYFMYFSSTTSLASPITSPQRHHHHQNITSDSPLYFYDSHLTQNSSGQQSRNLYLSRSDSRRPFIQSTQYSSPVQGDNDYNNRLYDNVPQSRIPPLARNRSFSGSSASLYEADDLLRPIAEVKPFPVYSTTEQAVASAEQRLYDAVTTLNRRRAAGAYSSYSTPMNVRRNSVSSLQPTMFSNGVGSSPGIIRPKPICGYSPAVSRSASVQHGNQTPILAHSNHYYPSSGVTVGRRSYFPVYRNDTDFRTQATDAFTRRTTSKPSVHEIPVRCDQTPIARSSYPTPEAVYATTTRVRSRQSPGYPNDGYSSPGFTVLKRPSHYAVSNGLASMQFNSSDHSANKAVDGLKWTQPANNQLRFDDSPRPPPSRMEGQKQCLSCTLKGVTCPGVRHSDLRYEHPRMHSQQLPRRHVSRSSPPTTRGLPIPKKPFPTELNLHGKPREPPSYDAFYQSNAYSSSSSAYSSGSSPPEPVDSSVVSADSPLSVSFPAMSTSAFVPPVPKVNKVPPRPGHKPRPMPQATIAAVSPNNVSTVSVSEDPASALPPRASSAIPFESASTKATPKKYSTLRPGRPTVPPPPPPANTKPKLPAVPDHATADRRPEVARPQAVTSSTTRPLLISRPSLTSQCSFDGADSRKFSGSHPIKSHESNRNKRESLMEQTSSMLQTDSPFMARASMNKNSKPSTSSVNPPQSHEVSNNNPPRKPDFSTPLTIDTTSYQCTSSEDQMDSPSSILKTTSSDPMSDVSTSPRSKFVAFPDQLHTSLDSGCPAPLASYYSASDVSVASSRRSRRAVAKHFDEVSKQQIEKPRQPSKEGSITSKVLPELPQEKPHRPSSTRELSPVTLLHDGPPLWSLPVGERDPYAGNSVAHFPYIPREIPTPPGGIIIQSVNRVKYEDIRRRAAMYPKPVPTPPPVIIGAEDTPNRRLSITKPELPPKPENILADDSNSLPKRRSSGIKPEPPPKPAYVRVADSKNASTRRPSILEPIPEPKPVDVQAEDKKNSPIRRPSILRPISEPVPKLVESPADDFSNVSECLKTTLKPDRPLKPAPESKRNSAYEPIAVLAYNIQNVSECRRSALLPPHLLKSDSDLKEPSPATIVAQDDQEELEQSTSECEHAEAYQVRSYDSRGVSECPLDVPHHKNFRFMKMTASQMLLKLKSGKIHKKSIFSSNKSYSLCFADTLETDKTHLAGSSAAPRPHRGYDTGITASGAVTHVPSTAVRRVDDKKEKKRKKEKKKLRKEDIGIPTNFQHKAHIGWDQDGGFNQQVFGDEPMDDSVRDLLRAAGHNPDNLKPDEIKFVYNFIENYNKSGKNAEPLVTTHSVPLPPTNNSRTLAVNGRLTGQRPLPATPSLHSSNPLPAIPRHEHVPARPPPPPPPAFQQPYHAQPPPPPPPPVTPSNRTASLSSSHAPAPVSSSAPPPPPPPPPVSKALKPSGNAAPPPPPPPPPPNFLNGGGASTNGASEHKTEAAPKPPAPAANGARSNLLAEIQAGKNLKRVGPPPEKSIGKVVGGSTRDNMMEEIRQGANLKHVDQNAVAERRKSVSVQNLDGIAGALARALESRRNRMNQSDSEDEEANDSEWEDD</sequence>
<feature type="region of interest" description="Disordered" evidence="8">
    <location>
        <begin position="851"/>
        <end position="926"/>
    </location>
</feature>
<dbReference type="GO" id="GO:0005856">
    <property type="term" value="C:cytoskeleton"/>
    <property type="evidence" value="ECO:0007669"/>
    <property type="project" value="UniProtKB-SubCell"/>
</dbReference>
<evidence type="ECO:0000313" key="13">
    <source>
        <dbReference type="WBParaSite" id="Pan_g15975.t1"/>
    </source>
</evidence>
<dbReference type="InterPro" id="IPR033927">
    <property type="entry name" value="WASPfam_EVH1"/>
</dbReference>
<dbReference type="GO" id="GO:0003779">
    <property type="term" value="F:actin binding"/>
    <property type="evidence" value="ECO:0007669"/>
    <property type="project" value="InterPro"/>
</dbReference>
<evidence type="ECO:0000259" key="10">
    <source>
        <dbReference type="PROSITE" id="PS50229"/>
    </source>
</evidence>
<evidence type="ECO:0000256" key="7">
    <source>
        <dbReference type="ARBA" id="ARBA00023242"/>
    </source>
</evidence>
<evidence type="ECO:0000256" key="8">
    <source>
        <dbReference type="SAM" id="MobiDB-lite"/>
    </source>
</evidence>
<dbReference type="Pfam" id="PF02205">
    <property type="entry name" value="WH2"/>
    <property type="match status" value="2"/>
</dbReference>
<dbReference type="InterPro" id="IPR000095">
    <property type="entry name" value="CRIB_dom"/>
</dbReference>
<dbReference type="PROSITE" id="PS50108">
    <property type="entry name" value="CRIB"/>
    <property type="match status" value="1"/>
</dbReference>
<feature type="compositionally biased region" description="Pro residues" evidence="8">
    <location>
        <begin position="1592"/>
        <end position="1602"/>
    </location>
</feature>
<evidence type="ECO:0000256" key="1">
    <source>
        <dbReference type="ARBA" id="ARBA00004123"/>
    </source>
</evidence>
<dbReference type="GO" id="GO:0005634">
    <property type="term" value="C:nucleus"/>
    <property type="evidence" value="ECO:0007669"/>
    <property type="project" value="UniProtKB-SubCell"/>
</dbReference>
<feature type="region of interest" description="Disordered" evidence="8">
    <location>
        <begin position="1080"/>
        <end position="1186"/>
    </location>
</feature>
<evidence type="ECO:0000256" key="2">
    <source>
        <dbReference type="ARBA" id="ARBA00004245"/>
    </source>
</evidence>
<feature type="domain" description="WH2" evidence="11">
    <location>
        <begin position="1655"/>
        <end position="1672"/>
    </location>
</feature>
<reference evidence="13" key="2">
    <citation type="submission" date="2020-10" db="UniProtKB">
        <authorList>
            <consortium name="WormBaseParasite"/>
        </authorList>
    </citation>
    <scope>IDENTIFICATION</scope>
</reference>
<evidence type="ECO:0000256" key="3">
    <source>
        <dbReference type="ARBA" id="ARBA00022490"/>
    </source>
</evidence>
<feature type="region of interest" description="Disordered" evidence="8">
    <location>
        <begin position="704"/>
        <end position="839"/>
    </location>
</feature>
<keyword evidence="4" id="KW-0597">Phosphoprotein</keyword>
<keyword evidence="5" id="KW-0677">Repeat</keyword>
<comment type="subcellular location">
    <subcellularLocation>
        <location evidence="2">Cytoplasm</location>
        <location evidence="2">Cytoskeleton</location>
    </subcellularLocation>
    <subcellularLocation>
        <location evidence="1">Nucleus</location>
    </subcellularLocation>
</comment>
<evidence type="ECO:0000256" key="6">
    <source>
        <dbReference type="ARBA" id="ARBA00023212"/>
    </source>
</evidence>
<feature type="domain" description="CRIB" evidence="9">
    <location>
        <begin position="1419"/>
        <end position="1432"/>
    </location>
</feature>
<keyword evidence="12" id="KW-1185">Reference proteome</keyword>
<feature type="domain" description="WH2" evidence="11">
    <location>
        <begin position="1688"/>
        <end position="1705"/>
    </location>
</feature>
<dbReference type="Pfam" id="PF00568">
    <property type="entry name" value="WH1"/>
    <property type="match status" value="1"/>
</dbReference>
<feature type="compositionally biased region" description="Basic residues" evidence="8">
    <location>
        <begin position="1404"/>
        <end position="1414"/>
    </location>
</feature>
<keyword evidence="7" id="KW-0539">Nucleus</keyword>